<dbReference type="Pfam" id="PF00722">
    <property type="entry name" value="Glyco_hydro_16"/>
    <property type="match status" value="1"/>
</dbReference>
<sequence>MHAFSALVCFVWGQLMVTAVNSCCIDIPSFSGPNDAFVIGGPGKVDYVDGALVMTLLPPNDGGDTGLSVIGTSSISLLYGTVEAVIQQSTSAGVVTYLTLINQTTKDEIDFEWIGNERQTVWTNFFYRGLRERDPVTLNEIWSSQVSTGSDDNSEIAHTYKIQWTPDFISWSVDGTIVHWQDKNDSPMTVNVGIWNDQDVVWANGPIDWKDPTTANGFSAKVLSLKVWCGVDLE</sequence>
<dbReference type="Proteomes" id="UP000193642">
    <property type="component" value="Unassembled WGS sequence"/>
</dbReference>
<reference evidence="5 6" key="1">
    <citation type="submission" date="2016-07" db="EMBL/GenBank/DDBJ databases">
        <title>Pervasive Adenine N6-methylation of Active Genes in Fungi.</title>
        <authorList>
            <consortium name="DOE Joint Genome Institute"/>
            <person name="Mondo S.J."/>
            <person name="Dannebaum R.O."/>
            <person name="Kuo R.C."/>
            <person name="Labutti K."/>
            <person name="Haridas S."/>
            <person name="Kuo A."/>
            <person name="Salamov A."/>
            <person name="Ahrendt S.R."/>
            <person name="Lipzen A."/>
            <person name="Sullivan W."/>
            <person name="Andreopoulos W.B."/>
            <person name="Clum A."/>
            <person name="Lindquist E."/>
            <person name="Daum C."/>
            <person name="Ramamoorthy G.K."/>
            <person name="Gryganskyi A."/>
            <person name="Culley D."/>
            <person name="Magnuson J.K."/>
            <person name="James T.Y."/>
            <person name="O'Malley M.A."/>
            <person name="Stajich J.E."/>
            <person name="Spatafora J.W."/>
            <person name="Visel A."/>
            <person name="Grigoriev I.V."/>
        </authorList>
    </citation>
    <scope>NUCLEOTIDE SEQUENCE [LARGE SCALE GENOMIC DNA]</scope>
    <source>
        <strain evidence="5 6">JEL800</strain>
    </source>
</reference>
<evidence type="ECO:0000259" key="4">
    <source>
        <dbReference type="PROSITE" id="PS51762"/>
    </source>
</evidence>
<organism evidence="5 6">
    <name type="scientific">Rhizoclosmatium globosum</name>
    <dbReference type="NCBI Taxonomy" id="329046"/>
    <lineage>
        <taxon>Eukaryota</taxon>
        <taxon>Fungi</taxon>
        <taxon>Fungi incertae sedis</taxon>
        <taxon>Chytridiomycota</taxon>
        <taxon>Chytridiomycota incertae sedis</taxon>
        <taxon>Chytridiomycetes</taxon>
        <taxon>Chytridiales</taxon>
        <taxon>Chytriomycetaceae</taxon>
        <taxon>Rhizoclosmatium</taxon>
    </lineage>
</organism>
<proteinExistence type="predicted"/>
<dbReference type="PROSITE" id="PS51762">
    <property type="entry name" value="GH16_2"/>
    <property type="match status" value="1"/>
</dbReference>
<evidence type="ECO:0000256" key="3">
    <source>
        <dbReference type="SAM" id="SignalP"/>
    </source>
</evidence>
<gene>
    <name evidence="5" type="ORF">BCR33DRAFT_735952</name>
</gene>
<protein>
    <submittedName>
        <fullName evidence="5">Concanavalin A-like lectin/glucanase</fullName>
    </submittedName>
</protein>
<feature type="signal peptide" evidence="3">
    <location>
        <begin position="1"/>
        <end position="22"/>
    </location>
</feature>
<dbReference type="AlphaFoldDB" id="A0A1Y2CL96"/>
<dbReference type="InterPro" id="IPR044791">
    <property type="entry name" value="Beta-glucanase/XTH"/>
</dbReference>
<feature type="domain" description="GH16" evidence="4">
    <location>
        <begin position="10"/>
        <end position="218"/>
    </location>
</feature>
<dbReference type="GO" id="GO:0005975">
    <property type="term" value="P:carbohydrate metabolic process"/>
    <property type="evidence" value="ECO:0007669"/>
    <property type="project" value="InterPro"/>
</dbReference>
<dbReference type="GO" id="GO:0030246">
    <property type="term" value="F:carbohydrate binding"/>
    <property type="evidence" value="ECO:0007669"/>
    <property type="project" value="UniProtKB-KW"/>
</dbReference>
<dbReference type="STRING" id="329046.A0A1Y2CL96"/>
<dbReference type="GO" id="GO:0004553">
    <property type="term" value="F:hydrolase activity, hydrolyzing O-glycosyl compounds"/>
    <property type="evidence" value="ECO:0007669"/>
    <property type="project" value="InterPro"/>
</dbReference>
<dbReference type="OrthoDB" id="2145404at2759"/>
<dbReference type="InterPro" id="IPR000757">
    <property type="entry name" value="Beta-glucanase-like"/>
</dbReference>
<keyword evidence="5" id="KW-0430">Lectin</keyword>
<dbReference type="Gene3D" id="2.60.120.200">
    <property type="match status" value="1"/>
</dbReference>
<feature type="chain" id="PRO_5013186420" evidence="3">
    <location>
        <begin position="23"/>
        <end position="234"/>
    </location>
</feature>
<name>A0A1Y2CL96_9FUNG</name>
<keyword evidence="1" id="KW-0378">Hydrolase</keyword>
<dbReference type="InterPro" id="IPR013320">
    <property type="entry name" value="ConA-like_dom_sf"/>
</dbReference>
<evidence type="ECO:0000313" key="6">
    <source>
        <dbReference type="Proteomes" id="UP000193642"/>
    </source>
</evidence>
<comment type="caution">
    <text evidence="5">The sequence shown here is derived from an EMBL/GenBank/DDBJ whole genome shotgun (WGS) entry which is preliminary data.</text>
</comment>
<accession>A0A1Y2CL96</accession>
<evidence type="ECO:0000256" key="2">
    <source>
        <dbReference type="ARBA" id="ARBA00023295"/>
    </source>
</evidence>
<dbReference type="PANTHER" id="PTHR31062">
    <property type="entry name" value="XYLOGLUCAN ENDOTRANSGLUCOSYLASE/HYDROLASE PROTEIN 8-RELATED"/>
    <property type="match status" value="1"/>
</dbReference>
<evidence type="ECO:0000313" key="5">
    <source>
        <dbReference type="EMBL" id="ORY47791.1"/>
    </source>
</evidence>
<keyword evidence="3" id="KW-0732">Signal</keyword>
<evidence type="ECO:0000256" key="1">
    <source>
        <dbReference type="ARBA" id="ARBA00022801"/>
    </source>
</evidence>
<keyword evidence="2" id="KW-0326">Glycosidase</keyword>
<keyword evidence="6" id="KW-1185">Reference proteome</keyword>
<dbReference type="SUPFAM" id="SSF49899">
    <property type="entry name" value="Concanavalin A-like lectins/glucanases"/>
    <property type="match status" value="1"/>
</dbReference>
<dbReference type="EMBL" id="MCGO01000013">
    <property type="protein sequence ID" value="ORY47791.1"/>
    <property type="molecule type" value="Genomic_DNA"/>
</dbReference>